<reference evidence="2" key="1">
    <citation type="journal article" date="2013" name="Science">
        <title>Gene transfer from bacteria and archaea facilitated evolution of an extremophilic eukaryote.</title>
        <authorList>
            <person name="Schonknecht G."/>
            <person name="Chen W.H."/>
            <person name="Ternes C.M."/>
            <person name="Barbier G.G."/>
            <person name="Shrestha R.P."/>
            <person name="Stanke M."/>
            <person name="Brautigam A."/>
            <person name="Baker B.J."/>
            <person name="Banfield J.F."/>
            <person name="Garavito R.M."/>
            <person name="Carr K."/>
            <person name="Wilkerson C."/>
            <person name="Rensing S.A."/>
            <person name="Gagneul D."/>
            <person name="Dickenson N.E."/>
            <person name="Oesterhelt C."/>
            <person name="Lercher M.J."/>
            <person name="Weber A.P."/>
        </authorList>
    </citation>
    <scope>NUCLEOTIDE SEQUENCE [LARGE SCALE GENOMIC DNA]</scope>
    <source>
        <strain evidence="2">074W</strain>
    </source>
</reference>
<dbReference type="Proteomes" id="UP000030680">
    <property type="component" value="Unassembled WGS sequence"/>
</dbReference>
<gene>
    <name evidence="1" type="ORF">Gasu_15000</name>
</gene>
<organism evidence="1 2">
    <name type="scientific">Galdieria sulphuraria</name>
    <name type="common">Red alga</name>
    <dbReference type="NCBI Taxonomy" id="130081"/>
    <lineage>
        <taxon>Eukaryota</taxon>
        <taxon>Rhodophyta</taxon>
        <taxon>Bangiophyceae</taxon>
        <taxon>Galdieriales</taxon>
        <taxon>Galdieriaceae</taxon>
        <taxon>Galdieria</taxon>
    </lineage>
</organism>
<accession>M2X4A4</accession>
<dbReference type="EMBL" id="KB454493">
    <property type="protein sequence ID" value="EME31260.1"/>
    <property type="molecule type" value="Genomic_DNA"/>
</dbReference>
<dbReference type="GeneID" id="17089920"/>
<keyword evidence="2" id="KW-1185">Reference proteome</keyword>
<evidence type="ECO:0000313" key="1">
    <source>
        <dbReference type="EMBL" id="EME31260.1"/>
    </source>
</evidence>
<dbReference type="AlphaFoldDB" id="M2X4A4"/>
<name>M2X4A4_GALSU</name>
<dbReference type="RefSeq" id="XP_005707780.1">
    <property type="nucleotide sequence ID" value="XM_005707723.1"/>
</dbReference>
<proteinExistence type="predicted"/>
<evidence type="ECO:0000313" key="2">
    <source>
        <dbReference type="Proteomes" id="UP000030680"/>
    </source>
</evidence>
<dbReference type="Gramene" id="EME31260">
    <property type="protein sequence ID" value="EME31260"/>
    <property type="gene ID" value="Gasu_15000"/>
</dbReference>
<protein>
    <submittedName>
        <fullName evidence="1">Uncharacterized protein</fullName>
    </submittedName>
</protein>
<dbReference type="KEGG" id="gsl:Gasu_15000"/>
<sequence length="68" mass="8065">MDETFSNILAYRIELTSQIILIDLMKWLKTCEKPWPQILSRAITFFPAFKKRNRADPFVELSLVCLLF</sequence>